<dbReference type="InterPro" id="IPR054357">
    <property type="entry name" value="MFE-2_N"/>
</dbReference>
<dbReference type="GO" id="GO:0044594">
    <property type="term" value="F:17-beta-hydroxysteroid dehydrogenase (NAD+) activity"/>
    <property type="evidence" value="ECO:0007669"/>
    <property type="project" value="TreeGrafter"/>
</dbReference>
<comment type="similarity">
    <text evidence="1">Belongs to the enoyl-CoA hydratase/isomerase family.</text>
</comment>
<proteinExistence type="inferred from homology"/>
<comment type="caution">
    <text evidence="4">The sequence shown here is derived from an EMBL/GenBank/DDBJ whole genome shotgun (WGS) entry which is preliminary data.</text>
</comment>
<evidence type="ECO:0000313" key="4">
    <source>
        <dbReference type="EMBL" id="EST36522.1"/>
    </source>
</evidence>
<dbReference type="InterPro" id="IPR029069">
    <property type="entry name" value="HotDog_dom_sf"/>
</dbReference>
<dbReference type="HOGENOM" id="CLU_040078_1_1_11"/>
<feature type="domain" description="MaoC-like" evidence="2">
    <location>
        <begin position="166"/>
        <end position="263"/>
    </location>
</feature>
<name>V6KWL2_STRRC</name>
<dbReference type="Gene3D" id="3.10.129.10">
    <property type="entry name" value="Hotdog Thioesterase"/>
    <property type="match status" value="1"/>
</dbReference>
<reference evidence="4 5" key="1">
    <citation type="journal article" date="2014" name="Genome Announc.">
        <title>Draft Genome Sequence of Streptomyces roseochromogenes subsp. oscitans DS 12.976, Producer of the Aminocoumarin Antibiotic Clorobiocin.</title>
        <authorList>
            <person name="Ruckert C."/>
            <person name="Kalinowski J."/>
            <person name="Heide L."/>
            <person name="Apel A.K."/>
        </authorList>
    </citation>
    <scope>NUCLEOTIDE SEQUENCE [LARGE SCALE GENOMIC DNA]</scope>
    <source>
        <strain evidence="4 5">DS 12.976</strain>
    </source>
</reference>
<evidence type="ECO:0000256" key="1">
    <source>
        <dbReference type="ARBA" id="ARBA00005254"/>
    </source>
</evidence>
<dbReference type="Pfam" id="PF01575">
    <property type="entry name" value="MaoC_dehydratas"/>
    <property type="match status" value="1"/>
</dbReference>
<dbReference type="AlphaFoldDB" id="V6KWL2"/>
<protein>
    <recommendedName>
        <fullName evidence="6">3-alpha,7-alpha, 12-alpha-trihydroxy-5-beta-cholest-24-enoyl-CoA hydratase</fullName>
    </recommendedName>
</protein>
<dbReference type="PANTHER" id="PTHR13078">
    <property type="entry name" value="PEROXISOMAL MULTIFUNCTIONAL ENZYME TYPE 2-RELATED"/>
    <property type="match status" value="1"/>
</dbReference>
<dbReference type="Pfam" id="PF22622">
    <property type="entry name" value="MFE-2_hydrat-2_N"/>
    <property type="match status" value="1"/>
</dbReference>
<organism evidence="4 5">
    <name type="scientific">Streptomyces roseochromogenus subsp. oscitans DS 12.976</name>
    <dbReference type="NCBI Taxonomy" id="1352936"/>
    <lineage>
        <taxon>Bacteria</taxon>
        <taxon>Bacillati</taxon>
        <taxon>Actinomycetota</taxon>
        <taxon>Actinomycetes</taxon>
        <taxon>Kitasatosporales</taxon>
        <taxon>Streptomycetaceae</taxon>
        <taxon>Streptomyces</taxon>
    </lineage>
</organism>
<dbReference type="STRING" id="1352936.M878_01160"/>
<dbReference type="GO" id="GO:0004300">
    <property type="term" value="F:enoyl-CoA hydratase activity"/>
    <property type="evidence" value="ECO:0007669"/>
    <property type="project" value="TreeGrafter"/>
</dbReference>
<dbReference type="SUPFAM" id="SSF54637">
    <property type="entry name" value="Thioesterase/thiol ester dehydrase-isomerase"/>
    <property type="match status" value="2"/>
</dbReference>
<evidence type="ECO:0000259" key="2">
    <source>
        <dbReference type="Pfam" id="PF01575"/>
    </source>
</evidence>
<dbReference type="RefSeq" id="WP_023544268.1">
    <property type="nucleotide sequence ID" value="NZ_CM002285.1"/>
</dbReference>
<dbReference type="GO" id="GO:0006635">
    <property type="term" value="P:fatty acid beta-oxidation"/>
    <property type="evidence" value="ECO:0007669"/>
    <property type="project" value="TreeGrafter"/>
</dbReference>
<evidence type="ECO:0000313" key="5">
    <source>
        <dbReference type="Proteomes" id="UP000017984"/>
    </source>
</evidence>
<gene>
    <name evidence="4" type="ORF">M878_01160</name>
</gene>
<feature type="domain" description="Peroxisomal multifunctional enzyme type 2-like N-terminal" evidence="3">
    <location>
        <begin position="21"/>
        <end position="150"/>
    </location>
</feature>
<dbReference type="OrthoDB" id="5522043at2"/>
<sequence length="306" mass="32659">MPIDVEKVTSAPPVRAAAVWDDREVRLYHLALGAGVPETDPGELRYAFEGHEQGLQVLPTFGVVAGGTGGVGFQVFEMPGVDIDLAAVLHGGQEIAVHRPLPAAARATTVTRVPAVYDKGKAAVIVQEATLVGEDGEPLLTQRNQIYVHGEGGFGGDRGPSERFPAPDREPDLVLEVPTLRQQALLYRLAGDWNPLHADPATARRAGYDRPILHGLCSFGMAVKAVTDRLLGGDATRITGCRTRFAGVFFPGETLRLRIWAASEEGDGNGGHDTYQLTATAAERGDAPVLTDARVTARTTRRGSTR</sequence>
<dbReference type="InterPro" id="IPR002539">
    <property type="entry name" value="MaoC-like_dom"/>
</dbReference>
<dbReference type="PANTHER" id="PTHR13078:SF59">
    <property type="entry name" value="ENOYL-COA HYDRATASE CHSH3"/>
    <property type="match status" value="1"/>
</dbReference>
<dbReference type="Proteomes" id="UP000017984">
    <property type="component" value="Chromosome"/>
</dbReference>
<dbReference type="CDD" id="cd03448">
    <property type="entry name" value="HDE_HSD"/>
    <property type="match status" value="1"/>
</dbReference>
<evidence type="ECO:0000259" key="3">
    <source>
        <dbReference type="Pfam" id="PF22622"/>
    </source>
</evidence>
<accession>V6KWL2</accession>
<dbReference type="GO" id="GO:0003857">
    <property type="term" value="F:(3S)-3-hydroxyacyl-CoA dehydrogenase (NAD+) activity"/>
    <property type="evidence" value="ECO:0007669"/>
    <property type="project" value="TreeGrafter"/>
</dbReference>
<keyword evidence="5" id="KW-1185">Reference proteome</keyword>
<dbReference type="PATRIC" id="fig|1352936.5.peg.272"/>
<evidence type="ECO:0008006" key="6">
    <source>
        <dbReference type="Google" id="ProtNLM"/>
    </source>
</evidence>
<dbReference type="EMBL" id="AWQX01000007">
    <property type="protein sequence ID" value="EST36522.1"/>
    <property type="molecule type" value="Genomic_DNA"/>
</dbReference>